<dbReference type="PANTHER" id="PTHR46796">
    <property type="entry name" value="HTH-TYPE TRANSCRIPTIONAL ACTIVATOR RHAS-RELATED"/>
    <property type="match status" value="1"/>
</dbReference>
<evidence type="ECO:0000313" key="9">
    <source>
        <dbReference type="Proteomes" id="UP000327167"/>
    </source>
</evidence>
<evidence type="ECO:0000256" key="3">
    <source>
        <dbReference type="ARBA" id="ARBA00023125"/>
    </source>
</evidence>
<dbReference type="GO" id="GO:0003700">
    <property type="term" value="F:DNA-binding transcription factor activity"/>
    <property type="evidence" value="ECO:0007669"/>
    <property type="project" value="InterPro"/>
</dbReference>
<dbReference type="GO" id="GO:0043565">
    <property type="term" value="F:sequence-specific DNA binding"/>
    <property type="evidence" value="ECO:0007669"/>
    <property type="project" value="InterPro"/>
</dbReference>
<sequence length="337" mass="37100">MATVEVVFSSATVESSLRSDCWREMTRPVFDIGVPDENHVGVIEGELSSRSSGELLIGRTSFSAQSFVRSRQKIQTTGLDGYVIQLLVEGSMRGNVGDNCVQVRCGDIYILDLGRVCENHTSAGARLTMMIERGRLERIAGKADLHGMIFRREQPINRLLTDFLTELWNVSLGLSHNDSVLVVDVVGRFIKGGLSASVPLLSQEREIVLDTLRSNILRFIDAHLAEPELSVESIIRRFCISRAALYRTFEHYGGVAMVIRERRLSGAHELLSQAGAQSISQIAYKYGFTSQSQFFKAFRRQFGVSPSDAMSVESSTIVAPNIGGLVTHFSGAAHLAS</sequence>
<dbReference type="SUPFAM" id="SSF46689">
    <property type="entry name" value="Homeodomain-like"/>
    <property type="match status" value="1"/>
</dbReference>
<dbReference type="GO" id="GO:0009893">
    <property type="term" value="P:positive regulation of metabolic process"/>
    <property type="evidence" value="ECO:0007669"/>
    <property type="project" value="UniProtKB-ARBA"/>
</dbReference>
<dbReference type="InterPro" id="IPR020449">
    <property type="entry name" value="Tscrpt_reg_AraC-type_HTH"/>
</dbReference>
<gene>
    <name evidence="8" type="primary">feaR</name>
    <name evidence="8" type="ORF">PS655_05979</name>
</gene>
<keyword evidence="4" id="KW-0010">Activator</keyword>
<accession>A0A5E6Y131</accession>
<evidence type="ECO:0000256" key="1">
    <source>
        <dbReference type="ARBA" id="ARBA00004496"/>
    </source>
</evidence>
<dbReference type="PROSITE" id="PS01124">
    <property type="entry name" value="HTH_ARAC_FAMILY_2"/>
    <property type="match status" value="1"/>
</dbReference>
<evidence type="ECO:0000256" key="5">
    <source>
        <dbReference type="ARBA" id="ARBA00023163"/>
    </source>
</evidence>
<organism evidence="8 9">
    <name type="scientific">Pseudomonas fluorescens</name>
    <dbReference type="NCBI Taxonomy" id="294"/>
    <lineage>
        <taxon>Bacteria</taxon>
        <taxon>Pseudomonadati</taxon>
        <taxon>Pseudomonadota</taxon>
        <taxon>Gammaproteobacteria</taxon>
        <taxon>Pseudomonadales</taxon>
        <taxon>Pseudomonadaceae</taxon>
        <taxon>Pseudomonas</taxon>
    </lineage>
</organism>
<dbReference type="Pfam" id="PF12833">
    <property type="entry name" value="HTH_18"/>
    <property type="match status" value="1"/>
</dbReference>
<dbReference type="PRINTS" id="PR00032">
    <property type="entry name" value="HTHARAC"/>
</dbReference>
<dbReference type="PROSITE" id="PS00041">
    <property type="entry name" value="HTH_ARAC_FAMILY_1"/>
    <property type="match status" value="1"/>
</dbReference>
<keyword evidence="3" id="KW-0238">DNA-binding</keyword>
<comment type="function">
    <text evidence="6">Regulatory protein of the TOL plasmid xyl operons. XylS activates the xylXYZLTEGFJQKIH operon required for the degradation of toluene, m-xylene and p-xylene.</text>
</comment>
<dbReference type="PANTHER" id="PTHR46796:SF6">
    <property type="entry name" value="ARAC SUBFAMILY"/>
    <property type="match status" value="1"/>
</dbReference>
<dbReference type="Gene3D" id="1.10.10.60">
    <property type="entry name" value="Homeodomain-like"/>
    <property type="match status" value="1"/>
</dbReference>
<dbReference type="InterPro" id="IPR018060">
    <property type="entry name" value="HTH_AraC"/>
</dbReference>
<evidence type="ECO:0000256" key="4">
    <source>
        <dbReference type="ARBA" id="ARBA00023159"/>
    </source>
</evidence>
<evidence type="ECO:0000256" key="2">
    <source>
        <dbReference type="ARBA" id="ARBA00023015"/>
    </source>
</evidence>
<dbReference type="Pfam" id="PF14525">
    <property type="entry name" value="AraC_binding_2"/>
    <property type="match status" value="1"/>
</dbReference>
<dbReference type="RefSeq" id="WP_191630989.1">
    <property type="nucleotide sequence ID" value="NZ_CABVHJ010000039.1"/>
</dbReference>
<dbReference type="AlphaFoldDB" id="A0A5E6Y131"/>
<evidence type="ECO:0000256" key="6">
    <source>
        <dbReference type="ARBA" id="ARBA00037345"/>
    </source>
</evidence>
<keyword evidence="5" id="KW-0804">Transcription</keyword>
<proteinExistence type="predicted"/>
<comment type="subcellular location">
    <subcellularLocation>
        <location evidence="1">Cytoplasm</location>
    </subcellularLocation>
</comment>
<dbReference type="InterPro" id="IPR050204">
    <property type="entry name" value="AraC_XylS_family_regulators"/>
</dbReference>
<dbReference type="SMART" id="SM00342">
    <property type="entry name" value="HTH_ARAC"/>
    <property type="match status" value="1"/>
</dbReference>
<dbReference type="InterPro" id="IPR035418">
    <property type="entry name" value="AraC-bd_2"/>
</dbReference>
<name>A0A5E6Y131_PSEFL</name>
<dbReference type="EMBL" id="CABVHJ010000039">
    <property type="protein sequence ID" value="VVN47522.1"/>
    <property type="molecule type" value="Genomic_DNA"/>
</dbReference>
<evidence type="ECO:0000259" key="7">
    <source>
        <dbReference type="PROSITE" id="PS01124"/>
    </source>
</evidence>
<keyword evidence="2" id="KW-0805">Transcription regulation</keyword>
<reference evidence="8 9" key="1">
    <citation type="submission" date="2019-09" db="EMBL/GenBank/DDBJ databases">
        <authorList>
            <person name="Chandra G."/>
            <person name="Truman W A."/>
        </authorList>
    </citation>
    <scope>NUCLEOTIDE SEQUENCE [LARGE SCALE GENOMIC DNA]</scope>
    <source>
        <strain evidence="8">PS655</strain>
    </source>
</reference>
<evidence type="ECO:0000313" key="8">
    <source>
        <dbReference type="EMBL" id="VVN47522.1"/>
    </source>
</evidence>
<protein>
    <submittedName>
        <fullName evidence="8">Transcriptional activator FeaR</fullName>
    </submittedName>
</protein>
<dbReference type="Proteomes" id="UP000327167">
    <property type="component" value="Unassembled WGS sequence"/>
</dbReference>
<dbReference type="InterPro" id="IPR018062">
    <property type="entry name" value="HTH_AraC-typ_CS"/>
</dbReference>
<dbReference type="InterPro" id="IPR009057">
    <property type="entry name" value="Homeodomain-like_sf"/>
</dbReference>
<dbReference type="GO" id="GO:0005737">
    <property type="term" value="C:cytoplasm"/>
    <property type="evidence" value="ECO:0007669"/>
    <property type="project" value="UniProtKB-SubCell"/>
</dbReference>
<feature type="domain" description="HTH araC/xylS-type" evidence="7">
    <location>
        <begin position="214"/>
        <end position="312"/>
    </location>
</feature>